<evidence type="ECO:0000313" key="3">
    <source>
        <dbReference type="Proteomes" id="UP000527143"/>
    </source>
</evidence>
<keyword evidence="1" id="KW-1133">Transmembrane helix</keyword>
<sequence>MRYDKHRYGRHSRTEIMLGRLKDGRSVATRYGRCATAFFSAVALAATIIISL</sequence>
<keyword evidence="3" id="KW-1185">Reference proteome</keyword>
<evidence type="ECO:0000313" key="2">
    <source>
        <dbReference type="EMBL" id="MBB5712658.1"/>
    </source>
</evidence>
<feature type="transmembrane region" description="Helical" evidence="1">
    <location>
        <begin position="31"/>
        <end position="50"/>
    </location>
</feature>
<proteinExistence type="predicted"/>
<dbReference type="Proteomes" id="UP000527143">
    <property type="component" value="Unassembled WGS sequence"/>
</dbReference>
<evidence type="ECO:0000256" key="1">
    <source>
        <dbReference type="SAM" id="Phobius"/>
    </source>
</evidence>
<dbReference type="AlphaFoldDB" id="A0A840YSK7"/>
<comment type="caution">
    <text evidence="2">The sequence shown here is derived from an EMBL/GenBank/DDBJ whole genome shotgun (WGS) entry which is preliminary data.</text>
</comment>
<reference evidence="2 3" key="1">
    <citation type="submission" date="2020-08" db="EMBL/GenBank/DDBJ databases">
        <title>Genomic Encyclopedia of Type Strains, Phase IV (KMG-IV): sequencing the most valuable type-strain genomes for metagenomic binning, comparative biology and taxonomic classification.</title>
        <authorList>
            <person name="Goeker M."/>
        </authorList>
    </citation>
    <scope>NUCLEOTIDE SEQUENCE [LARGE SCALE GENOMIC DNA]</scope>
    <source>
        <strain evidence="2 3">DSM 26736</strain>
    </source>
</reference>
<accession>A0A840YSK7</accession>
<gene>
    <name evidence="2" type="ORF">FHT02_003918</name>
</gene>
<name>A0A840YSK7_9SPHN</name>
<organism evidence="2 3">
    <name type="scientific">Sphingomonas xinjiangensis</name>
    <dbReference type="NCBI Taxonomy" id="643568"/>
    <lineage>
        <taxon>Bacteria</taxon>
        <taxon>Pseudomonadati</taxon>
        <taxon>Pseudomonadota</taxon>
        <taxon>Alphaproteobacteria</taxon>
        <taxon>Sphingomonadales</taxon>
        <taxon>Sphingomonadaceae</taxon>
        <taxon>Sphingomonas</taxon>
    </lineage>
</organism>
<keyword evidence="1" id="KW-0812">Transmembrane</keyword>
<protein>
    <submittedName>
        <fullName evidence="2">Transposase</fullName>
    </submittedName>
</protein>
<dbReference type="EMBL" id="JACIJF010000022">
    <property type="protein sequence ID" value="MBB5712658.1"/>
    <property type="molecule type" value="Genomic_DNA"/>
</dbReference>
<keyword evidence="1" id="KW-0472">Membrane</keyword>